<keyword evidence="4" id="KW-0902">Two-component regulatory system</keyword>
<evidence type="ECO:0000256" key="2">
    <source>
        <dbReference type="ARBA" id="ARBA00022490"/>
    </source>
</evidence>
<reference evidence="11 12" key="1">
    <citation type="submission" date="2019-07" db="EMBL/GenBank/DDBJ databases">
        <authorList>
            <person name="Kim J."/>
        </authorList>
    </citation>
    <scope>NUCLEOTIDE SEQUENCE [LARGE SCALE GENOMIC DNA]</scope>
    <source>
        <strain evidence="11 12">G13</strain>
    </source>
</reference>
<dbReference type="InterPro" id="IPR009057">
    <property type="entry name" value="Homeodomain-like_sf"/>
</dbReference>
<comment type="subcellular location">
    <subcellularLocation>
        <location evidence="1">Cytoplasm</location>
    </subcellularLocation>
</comment>
<dbReference type="GO" id="GO:0003700">
    <property type="term" value="F:DNA-binding transcription factor activity"/>
    <property type="evidence" value="ECO:0007669"/>
    <property type="project" value="InterPro"/>
</dbReference>
<dbReference type="CDD" id="cd17536">
    <property type="entry name" value="REC_YesN-like"/>
    <property type="match status" value="1"/>
</dbReference>
<dbReference type="SMART" id="SM00448">
    <property type="entry name" value="REC"/>
    <property type="match status" value="1"/>
</dbReference>
<dbReference type="SMART" id="SM00342">
    <property type="entry name" value="HTH_ARAC"/>
    <property type="match status" value="1"/>
</dbReference>
<gene>
    <name evidence="11" type="ORF">FPZ45_01030</name>
</gene>
<organism evidence="11 12">
    <name type="scientific">Cohnella terricola</name>
    <dbReference type="NCBI Taxonomy" id="1289167"/>
    <lineage>
        <taxon>Bacteria</taxon>
        <taxon>Bacillati</taxon>
        <taxon>Bacillota</taxon>
        <taxon>Bacilli</taxon>
        <taxon>Bacillales</taxon>
        <taxon>Paenibacillaceae</taxon>
        <taxon>Cohnella</taxon>
    </lineage>
</organism>
<keyword evidence="3 8" id="KW-0597">Phosphoprotein</keyword>
<proteinExistence type="predicted"/>
<dbReference type="InterPro" id="IPR051552">
    <property type="entry name" value="HptR"/>
</dbReference>
<dbReference type="GO" id="GO:0005737">
    <property type="term" value="C:cytoplasm"/>
    <property type="evidence" value="ECO:0007669"/>
    <property type="project" value="UniProtKB-SubCell"/>
</dbReference>
<feature type="domain" description="Response regulatory" evidence="10">
    <location>
        <begin position="8"/>
        <end position="125"/>
    </location>
</feature>
<dbReference type="Proteomes" id="UP000316330">
    <property type="component" value="Unassembled WGS sequence"/>
</dbReference>
<evidence type="ECO:0000259" key="9">
    <source>
        <dbReference type="PROSITE" id="PS01124"/>
    </source>
</evidence>
<evidence type="ECO:0000256" key="7">
    <source>
        <dbReference type="ARBA" id="ARBA00023163"/>
    </source>
</evidence>
<dbReference type="GO" id="GO:0043565">
    <property type="term" value="F:sequence-specific DNA binding"/>
    <property type="evidence" value="ECO:0007669"/>
    <property type="project" value="InterPro"/>
</dbReference>
<evidence type="ECO:0000259" key="10">
    <source>
        <dbReference type="PROSITE" id="PS50110"/>
    </source>
</evidence>
<keyword evidence="12" id="KW-1185">Reference proteome</keyword>
<dbReference type="Gene3D" id="1.10.10.60">
    <property type="entry name" value="Homeodomain-like"/>
    <property type="match status" value="2"/>
</dbReference>
<feature type="domain" description="HTH araC/xylS-type" evidence="9">
    <location>
        <begin position="265"/>
        <end position="363"/>
    </location>
</feature>
<keyword evidence="5" id="KW-0805">Transcription regulation</keyword>
<dbReference type="GO" id="GO:0000160">
    <property type="term" value="P:phosphorelay signal transduction system"/>
    <property type="evidence" value="ECO:0007669"/>
    <property type="project" value="UniProtKB-KW"/>
</dbReference>
<dbReference type="SUPFAM" id="SSF52172">
    <property type="entry name" value="CheY-like"/>
    <property type="match status" value="1"/>
</dbReference>
<dbReference type="Gene3D" id="3.40.50.2300">
    <property type="match status" value="1"/>
</dbReference>
<dbReference type="EMBL" id="VNJJ01000001">
    <property type="protein sequence ID" value="TVY04213.1"/>
    <property type="molecule type" value="Genomic_DNA"/>
</dbReference>
<dbReference type="OrthoDB" id="342399at2"/>
<keyword evidence="7" id="KW-0804">Transcription</keyword>
<evidence type="ECO:0000256" key="3">
    <source>
        <dbReference type="ARBA" id="ARBA00022553"/>
    </source>
</evidence>
<dbReference type="AlphaFoldDB" id="A0A559JWE9"/>
<dbReference type="SUPFAM" id="SSF46689">
    <property type="entry name" value="Homeodomain-like"/>
    <property type="match status" value="1"/>
</dbReference>
<evidence type="ECO:0000256" key="4">
    <source>
        <dbReference type="ARBA" id="ARBA00023012"/>
    </source>
</evidence>
<evidence type="ECO:0000256" key="8">
    <source>
        <dbReference type="PROSITE-ProRule" id="PRU00169"/>
    </source>
</evidence>
<dbReference type="InterPro" id="IPR018060">
    <property type="entry name" value="HTH_AraC"/>
</dbReference>
<sequence>MRSCPMFTLIVIEDEYWTRELIKQFVHDSNLGIQIIGEEENGEDGFSLIRERKPDIVITDMNMPHMNGVELLKKLEQHHPEIKLIVLSGHDDFVYTKQAIRSGVIEYLLKPLDKESLKQALLACLVRITKERTGRAASSIIVLPSDVLNIVVQHKRNVRTFVNLGNSDAIRQALTECFEQLKSKIEENSYQWWRIYQEFLKELEECMSLAGTEMKEAFEDDRLLHGEQARPMTGAEAHEKLTTLYDIALGHIDALRKAKKKIDLKEIQQYINVHYKEPISLEKLAVRFYVSKEYLSKAYKSQIGENIMDNITRLRMEAAKEAILDGRLPINHIATSVGYSDASYFHKVFKKYYGMSPLALREK</sequence>
<comment type="caution">
    <text evidence="11">The sequence shown here is derived from an EMBL/GenBank/DDBJ whole genome shotgun (WGS) entry which is preliminary data.</text>
</comment>
<dbReference type="PROSITE" id="PS50110">
    <property type="entry name" value="RESPONSE_REGULATORY"/>
    <property type="match status" value="1"/>
</dbReference>
<keyword evidence="2" id="KW-0963">Cytoplasm</keyword>
<evidence type="ECO:0000256" key="5">
    <source>
        <dbReference type="ARBA" id="ARBA00023015"/>
    </source>
</evidence>
<evidence type="ECO:0000313" key="11">
    <source>
        <dbReference type="EMBL" id="TVY04213.1"/>
    </source>
</evidence>
<dbReference type="InterPro" id="IPR020449">
    <property type="entry name" value="Tscrpt_reg_AraC-type_HTH"/>
</dbReference>
<dbReference type="Pfam" id="PF12833">
    <property type="entry name" value="HTH_18"/>
    <property type="match status" value="1"/>
</dbReference>
<evidence type="ECO:0000256" key="1">
    <source>
        <dbReference type="ARBA" id="ARBA00004496"/>
    </source>
</evidence>
<dbReference type="PANTHER" id="PTHR42713">
    <property type="entry name" value="HISTIDINE KINASE-RELATED"/>
    <property type="match status" value="1"/>
</dbReference>
<evidence type="ECO:0000256" key="6">
    <source>
        <dbReference type="ARBA" id="ARBA00023125"/>
    </source>
</evidence>
<dbReference type="InterPro" id="IPR011006">
    <property type="entry name" value="CheY-like_superfamily"/>
</dbReference>
<evidence type="ECO:0000313" key="12">
    <source>
        <dbReference type="Proteomes" id="UP000316330"/>
    </source>
</evidence>
<dbReference type="PANTHER" id="PTHR42713:SF3">
    <property type="entry name" value="TRANSCRIPTIONAL REGULATORY PROTEIN HPTR"/>
    <property type="match status" value="1"/>
</dbReference>
<accession>A0A559JWE9</accession>
<dbReference type="Pfam" id="PF00072">
    <property type="entry name" value="Response_reg"/>
    <property type="match status" value="1"/>
</dbReference>
<name>A0A559JWE9_9BACL</name>
<dbReference type="PROSITE" id="PS01124">
    <property type="entry name" value="HTH_ARAC_FAMILY_2"/>
    <property type="match status" value="1"/>
</dbReference>
<protein>
    <submittedName>
        <fullName evidence="11">Response regulator</fullName>
    </submittedName>
</protein>
<keyword evidence="6" id="KW-0238">DNA-binding</keyword>
<dbReference type="PRINTS" id="PR00032">
    <property type="entry name" value="HTHARAC"/>
</dbReference>
<feature type="modified residue" description="4-aspartylphosphate" evidence="8">
    <location>
        <position position="60"/>
    </location>
</feature>
<dbReference type="InterPro" id="IPR001789">
    <property type="entry name" value="Sig_transdc_resp-reg_receiver"/>
</dbReference>